<reference evidence="1 2" key="1">
    <citation type="submission" date="2015-09" db="EMBL/GenBank/DDBJ databases">
        <authorList>
            <consortium name="Pathogen Informatics"/>
        </authorList>
    </citation>
    <scope>NUCLEOTIDE SEQUENCE [LARGE SCALE GENOMIC DNA]</scope>
    <source>
        <strain evidence="1 2">2789STDY5834968</strain>
    </source>
</reference>
<proteinExistence type="predicted"/>
<dbReference type="Proteomes" id="UP000095673">
    <property type="component" value="Unassembled WGS sequence"/>
</dbReference>
<dbReference type="OrthoDB" id="8807075at2"/>
<accession>A0A173TTI0</accession>
<name>A0A173TTI0_9FIRM</name>
<evidence type="ECO:0008006" key="3">
    <source>
        <dbReference type="Google" id="ProtNLM"/>
    </source>
</evidence>
<sequence length="253" mass="29862">MKEEVSILVNISTSYIDIAEIFDELLLKFWEDCPYQVYYLCDAEPDINLKGKIIVDELNNNPLLRIVNAIKNINSDYYICLLGDAFISEKVSTYQVAEFVEKMKVNNINYCNLYRNKYKSNSTPFSFIKKNEQYGFAFVEFIASKFFIENELNKYKTDLDFENYYNDIALTNKKGTYYSDCVRSNENILNVIHGIQNGKWVRKTKRKVDKISKFGNKNLRPIMGFKEECHNLLFEIGVKIKLYGLYRKKWRST</sequence>
<dbReference type="RefSeq" id="WP_055238098.1">
    <property type="nucleotide sequence ID" value="NZ_CYXM01000007.1"/>
</dbReference>
<dbReference type="AlphaFoldDB" id="A0A173TTI0"/>
<dbReference type="EMBL" id="CYXM01000007">
    <property type="protein sequence ID" value="CUN05620.1"/>
    <property type="molecule type" value="Genomic_DNA"/>
</dbReference>
<organism evidence="1 2">
    <name type="scientific">Agathobacter rectalis</name>
    <dbReference type="NCBI Taxonomy" id="39491"/>
    <lineage>
        <taxon>Bacteria</taxon>
        <taxon>Bacillati</taxon>
        <taxon>Bacillota</taxon>
        <taxon>Clostridia</taxon>
        <taxon>Lachnospirales</taxon>
        <taxon>Lachnospiraceae</taxon>
        <taxon>Agathobacter</taxon>
    </lineage>
</organism>
<gene>
    <name evidence="1" type="ORF">ERS852580_01781</name>
</gene>
<evidence type="ECO:0000313" key="2">
    <source>
        <dbReference type="Proteomes" id="UP000095673"/>
    </source>
</evidence>
<evidence type="ECO:0000313" key="1">
    <source>
        <dbReference type="EMBL" id="CUN05620.1"/>
    </source>
</evidence>
<protein>
    <recommendedName>
        <fullName evidence="3">Glycosyl transferase family 2</fullName>
    </recommendedName>
</protein>